<name>F4QRF7_9CAUL</name>
<feature type="domain" description="N-acetyltransferase" evidence="3">
    <location>
        <begin position="2"/>
        <end position="158"/>
    </location>
</feature>
<sequence length="158" mass="17458">MIDLQNLTLASPHEALLALNNAFATETSFLTEADWRQMVAEVRFAFHAASDGFILTFDQTAAYDSPNFLWFKARYDRFCYIDRVVIAASAQGLGLGKALYQHLFDAARQAGFETIVCEVNLDPPNPGSIAFHERQGFAAVGDQTLPNGKTVRYYAAGL</sequence>
<gene>
    <name evidence="4" type="ORF">ABI_38280</name>
</gene>
<dbReference type="eggNOG" id="COG3818">
    <property type="taxonomic scope" value="Bacteria"/>
</dbReference>
<dbReference type="AlphaFoldDB" id="F4QRF7"/>
<dbReference type="InterPro" id="IPR016890">
    <property type="entry name" value="UCP028520"/>
</dbReference>
<dbReference type="Pfam" id="PF00583">
    <property type="entry name" value="Acetyltransf_1"/>
    <property type="match status" value="1"/>
</dbReference>
<protein>
    <submittedName>
        <fullName evidence="4">Acetyltransferase GNAT family protein</fullName>
    </submittedName>
</protein>
<dbReference type="PROSITE" id="PS51186">
    <property type="entry name" value="GNAT"/>
    <property type="match status" value="1"/>
</dbReference>
<dbReference type="OrthoDB" id="6182349at2"/>
<dbReference type="InterPro" id="IPR050832">
    <property type="entry name" value="Bact_Acetyltransf"/>
</dbReference>
<dbReference type="RefSeq" id="WP_006274609.1">
    <property type="nucleotide sequence ID" value="NZ_GL883079.1"/>
</dbReference>
<keyword evidence="1 4" id="KW-0808">Transferase</keyword>
<dbReference type="GO" id="GO:0016747">
    <property type="term" value="F:acyltransferase activity, transferring groups other than amino-acyl groups"/>
    <property type="evidence" value="ECO:0007669"/>
    <property type="project" value="InterPro"/>
</dbReference>
<evidence type="ECO:0000256" key="1">
    <source>
        <dbReference type="ARBA" id="ARBA00022679"/>
    </source>
</evidence>
<dbReference type="SUPFAM" id="SSF55729">
    <property type="entry name" value="Acyl-CoA N-acyltransferases (Nat)"/>
    <property type="match status" value="1"/>
</dbReference>
<dbReference type="EMBL" id="GL883079">
    <property type="protein sequence ID" value="EGF90794.1"/>
    <property type="molecule type" value="Genomic_DNA"/>
</dbReference>
<evidence type="ECO:0000256" key="2">
    <source>
        <dbReference type="ARBA" id="ARBA00023315"/>
    </source>
</evidence>
<dbReference type="InterPro" id="IPR000182">
    <property type="entry name" value="GNAT_dom"/>
</dbReference>
<dbReference type="Proteomes" id="UP000006512">
    <property type="component" value="Unassembled WGS sequence"/>
</dbReference>
<dbReference type="PANTHER" id="PTHR43877:SF2">
    <property type="entry name" value="AMINOALKYLPHOSPHONATE N-ACETYLTRANSFERASE-RELATED"/>
    <property type="match status" value="1"/>
</dbReference>
<evidence type="ECO:0000313" key="4">
    <source>
        <dbReference type="EMBL" id="EGF90794.1"/>
    </source>
</evidence>
<dbReference type="PIRSF" id="PIRSF028520">
    <property type="entry name" value="UCP028520"/>
    <property type="match status" value="1"/>
</dbReference>
<dbReference type="PANTHER" id="PTHR43877">
    <property type="entry name" value="AMINOALKYLPHOSPHONATE N-ACETYLTRANSFERASE-RELATED-RELATED"/>
    <property type="match status" value="1"/>
</dbReference>
<proteinExistence type="predicted"/>
<accession>F4QRF7</accession>
<dbReference type="Gene3D" id="3.40.630.30">
    <property type="match status" value="1"/>
</dbReference>
<evidence type="ECO:0000313" key="5">
    <source>
        <dbReference type="Proteomes" id="UP000006512"/>
    </source>
</evidence>
<dbReference type="HOGENOM" id="CLU_106328_0_0_5"/>
<dbReference type="InterPro" id="IPR016181">
    <property type="entry name" value="Acyl_CoA_acyltransferase"/>
</dbReference>
<keyword evidence="2" id="KW-0012">Acyltransferase</keyword>
<keyword evidence="5" id="KW-1185">Reference proteome</keyword>
<evidence type="ECO:0000259" key="3">
    <source>
        <dbReference type="PROSITE" id="PS51186"/>
    </source>
</evidence>
<reference evidence="5" key="1">
    <citation type="submission" date="2011-03" db="EMBL/GenBank/DDBJ databases">
        <title>Draft genome sequence of Brevundimonas diminuta.</title>
        <authorList>
            <person name="Brown P.J.B."/>
            <person name="Buechlein A."/>
            <person name="Hemmerich C."/>
            <person name="Brun Y.V."/>
        </authorList>
    </citation>
    <scope>NUCLEOTIDE SEQUENCE [LARGE SCALE GENOMIC DNA]</scope>
    <source>
        <strain evidence="5">C19</strain>
    </source>
</reference>
<organism evidence="4 5">
    <name type="scientific">Asticcacaulis biprosthecium C19</name>
    <dbReference type="NCBI Taxonomy" id="715226"/>
    <lineage>
        <taxon>Bacteria</taxon>
        <taxon>Pseudomonadati</taxon>
        <taxon>Pseudomonadota</taxon>
        <taxon>Alphaproteobacteria</taxon>
        <taxon>Caulobacterales</taxon>
        <taxon>Caulobacteraceae</taxon>
        <taxon>Asticcacaulis</taxon>
    </lineage>
</organism>
<dbReference type="CDD" id="cd04301">
    <property type="entry name" value="NAT_SF"/>
    <property type="match status" value="1"/>
</dbReference>